<gene>
    <name evidence="1" type="ORF">MLD38_023005</name>
</gene>
<dbReference type="Proteomes" id="UP001057402">
    <property type="component" value="Chromosome 6"/>
</dbReference>
<proteinExistence type="predicted"/>
<reference evidence="2" key="1">
    <citation type="journal article" date="2023" name="Front. Plant Sci.">
        <title>Chromosomal-level genome assembly of Melastoma candidum provides insights into trichome evolution.</title>
        <authorList>
            <person name="Zhong Y."/>
            <person name="Wu W."/>
            <person name="Sun C."/>
            <person name="Zou P."/>
            <person name="Liu Y."/>
            <person name="Dai S."/>
            <person name="Zhou R."/>
        </authorList>
    </citation>
    <scope>NUCLEOTIDE SEQUENCE [LARGE SCALE GENOMIC DNA]</scope>
</reference>
<protein>
    <submittedName>
        <fullName evidence="1">Uncharacterized protein</fullName>
    </submittedName>
</protein>
<name>A0ACB9QKF7_9MYRT</name>
<evidence type="ECO:0000313" key="2">
    <source>
        <dbReference type="Proteomes" id="UP001057402"/>
    </source>
</evidence>
<comment type="caution">
    <text evidence="1">The sequence shown here is derived from an EMBL/GenBank/DDBJ whole genome shotgun (WGS) entry which is preliminary data.</text>
</comment>
<accession>A0ACB9QKF7</accession>
<evidence type="ECO:0000313" key="1">
    <source>
        <dbReference type="EMBL" id="KAI4367243.1"/>
    </source>
</evidence>
<organism evidence="1 2">
    <name type="scientific">Melastoma candidum</name>
    <dbReference type="NCBI Taxonomy" id="119954"/>
    <lineage>
        <taxon>Eukaryota</taxon>
        <taxon>Viridiplantae</taxon>
        <taxon>Streptophyta</taxon>
        <taxon>Embryophyta</taxon>
        <taxon>Tracheophyta</taxon>
        <taxon>Spermatophyta</taxon>
        <taxon>Magnoliopsida</taxon>
        <taxon>eudicotyledons</taxon>
        <taxon>Gunneridae</taxon>
        <taxon>Pentapetalae</taxon>
        <taxon>rosids</taxon>
        <taxon>malvids</taxon>
        <taxon>Myrtales</taxon>
        <taxon>Melastomataceae</taxon>
        <taxon>Melastomatoideae</taxon>
        <taxon>Melastomateae</taxon>
        <taxon>Melastoma</taxon>
    </lineage>
</organism>
<sequence>MVLIVKEEDGDATIEGGPCDDGGRPDGKKRGRGRRNSRKKTEVYEEIMLQLKVREDGGDDEPGFSEELWAHLSRLPTRYAMDVNVERSEDVVMHMRLLRSARSTINTPAVDVRLVQVHPNKNLPSNDSIGMGVTQDFNTDLDNHLGQQSILPPPSFGSSSSHEILNYDAGKANNIVDRNDSESFISQVSRPMHEIAFSMSDKPKLLSQLTSLLADMGLNIQEAHAFSTVDGYSLDVFVVDGWPYEETDKLRALLEEEVTKMKELMETVHEHGRVLIPDDDVDVWELDLNHLRFGKKVASGSYGDLYKGSYFSQDVAIKVLKPERLNEQLQSEFAQEVFIMRKVRHKNVVQFIGACTKPPNLYIVTEFMLGGSVYDYLHKHRGSFKLPALLKVAMDVSRGMQYLHQSNIIHRDLKAANLLMDENEVVKVADFGVARVKSQSGVMTAETGTYRWMAPEVIEHKPYDHKADVFSFGIVLWELLTGKLPYEYLTPLQAAISVVQKGLRPTIPKHAHPRIADLMEKCWQHDPTLRPDFSEISVMLEQIAKEVGDEGDERRRERSGGLFSVLRRGHH</sequence>
<dbReference type="EMBL" id="CM042885">
    <property type="protein sequence ID" value="KAI4367243.1"/>
    <property type="molecule type" value="Genomic_DNA"/>
</dbReference>
<keyword evidence="2" id="KW-1185">Reference proteome</keyword>